<evidence type="ECO:0000313" key="1">
    <source>
        <dbReference type="EMBL" id="CCK26442.1"/>
    </source>
</evidence>
<dbReference type="Proteomes" id="UP000008043">
    <property type="component" value="Chromosome"/>
</dbReference>
<dbReference type="PATRIC" id="fig|1214101.3.peg.2094"/>
<accession>K4QZV8</accession>
<dbReference type="OrthoDB" id="4096607at2"/>
<dbReference type="HOGENOM" id="CLU_1089528_0_0_11"/>
<dbReference type="KEGG" id="sdv:BN159_2063"/>
<dbReference type="AlphaFoldDB" id="K4QZV8"/>
<sequence length="255" mass="27861">MPNGRYRKYIEHVRADLAMEPSWPPSADRQLGDVGVFRKGHFERKGTLETLFGLTVKPRPVKNRATDYHGDSKGTVRVHHNSAIGAGAALVTADGSLVLEFGKADSVLFHAAGCRTEEIDRIEIVEKLMKELHGKGEWPRKQVVITEVTHARRTTAVMCSKRNDRIALRAAADPGVTGLDLLTAAGGVQWTGGSAASLQVLSEGRLTPLYKARGMIRHLFGADEAGFLDDVEDVEGDDAEWYVDEVSSLDFDALP</sequence>
<evidence type="ECO:0000313" key="2">
    <source>
        <dbReference type="Proteomes" id="UP000008043"/>
    </source>
</evidence>
<name>K4QZV8_STRDJ</name>
<dbReference type="RefSeq" id="WP_015656836.1">
    <property type="nucleotide sequence ID" value="NC_020504.1"/>
</dbReference>
<reference evidence="1 2" key="1">
    <citation type="journal article" date="2012" name="J. Bacteriol.">
        <title>Genome sequence of the bacterium Streptomyces davawensis JCM 4913 and heterologous production of the unique antibiotic roseoflavin.</title>
        <authorList>
            <person name="Jankowitsch F."/>
            <person name="Schwarz J."/>
            <person name="Ruckert C."/>
            <person name="Gust B."/>
            <person name="Szczepanowski R."/>
            <person name="Blom J."/>
            <person name="Pelzer S."/>
            <person name="Kalinowski J."/>
            <person name="Mack M."/>
        </authorList>
    </citation>
    <scope>NUCLEOTIDE SEQUENCE [LARGE SCALE GENOMIC DNA]</scope>
    <source>
        <strain evidence="2">DSM 101723 / JCM 4913 / KCC S-0913 / 768</strain>
    </source>
</reference>
<dbReference type="EMBL" id="HE971709">
    <property type="protein sequence ID" value="CCK26442.1"/>
    <property type="molecule type" value="Genomic_DNA"/>
</dbReference>
<protein>
    <submittedName>
        <fullName evidence="1">Uncharacterized protein</fullName>
    </submittedName>
</protein>
<proteinExistence type="predicted"/>
<organism evidence="1 2">
    <name type="scientific">Streptomyces davaonensis (strain DSM 101723 / JCM 4913 / KCC S-0913 / 768)</name>
    <dbReference type="NCBI Taxonomy" id="1214101"/>
    <lineage>
        <taxon>Bacteria</taxon>
        <taxon>Bacillati</taxon>
        <taxon>Actinomycetota</taxon>
        <taxon>Actinomycetes</taxon>
        <taxon>Kitasatosporales</taxon>
        <taxon>Streptomycetaceae</taxon>
        <taxon>Streptomyces</taxon>
    </lineage>
</organism>
<gene>
    <name evidence="1" type="ORF">BN159_2063</name>
</gene>
<keyword evidence="2" id="KW-1185">Reference proteome</keyword>